<reference evidence="2 3" key="1">
    <citation type="journal article" date="2014" name="PLoS ONE">
        <title>The first complete genome sequence of the class fimbriimonadia in the phylum armatimonadetes.</title>
        <authorList>
            <person name="Hu Z.Y."/>
            <person name="Wang Y.Z."/>
            <person name="Im W.T."/>
            <person name="Wang S.Y."/>
            <person name="Zhao G.P."/>
            <person name="Zheng H.J."/>
            <person name="Quan Z.X."/>
        </authorList>
    </citation>
    <scope>NUCLEOTIDE SEQUENCE [LARGE SCALE GENOMIC DNA]</scope>
    <source>
        <strain evidence="2">Gsoil 348</strain>
    </source>
</reference>
<dbReference type="KEGG" id="fgi:OP10G_0685"/>
<evidence type="ECO:0000313" key="2">
    <source>
        <dbReference type="EMBL" id="AIE84053.1"/>
    </source>
</evidence>
<dbReference type="InterPro" id="IPR013785">
    <property type="entry name" value="Aldolase_TIM"/>
</dbReference>
<proteinExistence type="predicted"/>
<evidence type="ECO:0000313" key="3">
    <source>
        <dbReference type="Proteomes" id="UP000027982"/>
    </source>
</evidence>
<dbReference type="SMART" id="SM01130">
    <property type="entry name" value="DHDPS"/>
    <property type="match status" value="1"/>
</dbReference>
<sequence length="313" mass="34899">MNLNEIYGKRRMGRQIEGMAAILLPFDDQDRIAEESFMALVRETLDAGLTPAVNMDTGYANLITDEERTRVLHLTREAANGREFVAGAFVEGRSGDLVELYRREIGEIERFGGTPILFQTSRLHNVPAQEVVSTYACAVAGVERAYAFELGRVFAPNGEIWSEEVVTGIMEIPEIKGMKHSSLDRIVELARLDLRDRIRPEFSIFTGNDLGIDMIEFGSDYLLGLATFSPAKFAERDRLWAAGDPGYLALADALQHLGNLAFRAPVPAYKHSAAVFLHLLGKIPTDRTHPRAPTRPAWEAEILRDCAIRLDLL</sequence>
<gene>
    <name evidence="2" type="ORF">OP10G_0685</name>
</gene>
<dbReference type="CDD" id="cd00408">
    <property type="entry name" value="DHDPS-like"/>
    <property type="match status" value="1"/>
</dbReference>
<dbReference type="SUPFAM" id="SSF51569">
    <property type="entry name" value="Aldolase"/>
    <property type="match status" value="1"/>
</dbReference>
<dbReference type="Proteomes" id="UP000027982">
    <property type="component" value="Chromosome"/>
</dbReference>
<dbReference type="GO" id="GO:0016829">
    <property type="term" value="F:lyase activity"/>
    <property type="evidence" value="ECO:0007669"/>
    <property type="project" value="UniProtKB-KW"/>
</dbReference>
<evidence type="ECO:0008006" key="4">
    <source>
        <dbReference type="Google" id="ProtNLM"/>
    </source>
</evidence>
<dbReference type="HOGENOM" id="CLU_887819_0_0_0"/>
<dbReference type="EMBL" id="CP007139">
    <property type="protein sequence ID" value="AIE84053.1"/>
    <property type="molecule type" value="Genomic_DNA"/>
</dbReference>
<accession>A0A068NKI6</accession>
<organism evidence="2 3">
    <name type="scientific">Fimbriimonas ginsengisoli Gsoil 348</name>
    <dbReference type="NCBI Taxonomy" id="661478"/>
    <lineage>
        <taxon>Bacteria</taxon>
        <taxon>Bacillati</taxon>
        <taxon>Armatimonadota</taxon>
        <taxon>Fimbriimonadia</taxon>
        <taxon>Fimbriimonadales</taxon>
        <taxon>Fimbriimonadaceae</taxon>
        <taxon>Fimbriimonas</taxon>
    </lineage>
</organism>
<keyword evidence="3" id="KW-1185">Reference proteome</keyword>
<dbReference type="STRING" id="661478.OP10G_0685"/>
<dbReference type="OrthoDB" id="241941at2"/>
<dbReference type="AlphaFoldDB" id="A0A068NKI6"/>
<name>A0A068NKI6_FIMGI</name>
<protein>
    <recommendedName>
        <fullName evidence="4">Dihydrodipicolinate synthase family protein</fullName>
    </recommendedName>
</protein>
<dbReference type="Gene3D" id="3.20.20.70">
    <property type="entry name" value="Aldolase class I"/>
    <property type="match status" value="1"/>
</dbReference>
<keyword evidence="1" id="KW-0456">Lyase</keyword>
<evidence type="ECO:0000256" key="1">
    <source>
        <dbReference type="ARBA" id="ARBA00023239"/>
    </source>
</evidence>
<dbReference type="InterPro" id="IPR002220">
    <property type="entry name" value="DapA-like"/>
</dbReference>
<dbReference type="eggNOG" id="COG0329">
    <property type="taxonomic scope" value="Bacteria"/>
</dbReference>